<reference evidence="1" key="1">
    <citation type="submission" date="2021-01" db="EMBL/GenBank/DDBJ databases">
        <title>Marivirga aurantiaca sp. nov., isolated from intertidal surface sediments.</title>
        <authorList>
            <person name="Zhang M."/>
        </authorList>
    </citation>
    <scope>NUCLEOTIDE SEQUENCE</scope>
    <source>
        <strain evidence="1">S37H4</strain>
    </source>
</reference>
<organism evidence="1 2">
    <name type="scientific">Marivirga aurantiaca</name>
    <dbReference type="NCBI Taxonomy" id="2802615"/>
    <lineage>
        <taxon>Bacteria</taxon>
        <taxon>Pseudomonadati</taxon>
        <taxon>Bacteroidota</taxon>
        <taxon>Cytophagia</taxon>
        <taxon>Cytophagales</taxon>
        <taxon>Marivirgaceae</taxon>
        <taxon>Marivirga</taxon>
    </lineage>
</organism>
<evidence type="ECO:0000313" key="1">
    <source>
        <dbReference type="EMBL" id="MBK6265484.1"/>
    </source>
</evidence>
<evidence type="ECO:0000313" key="2">
    <source>
        <dbReference type="Proteomes" id="UP000611723"/>
    </source>
</evidence>
<dbReference type="RefSeq" id="WP_201431168.1">
    <property type="nucleotide sequence ID" value="NZ_JAEQBW010000004.1"/>
</dbReference>
<dbReference type="AlphaFoldDB" id="A0A934WYG5"/>
<protein>
    <submittedName>
        <fullName evidence="1">Uncharacterized protein</fullName>
    </submittedName>
</protein>
<proteinExistence type="predicted"/>
<gene>
    <name evidence="1" type="ORF">JKA74_10585</name>
</gene>
<sequence>MNPFKSTLIKISIVVGMINLQSCIPILLLNYDSNPIVEHDEVKGVTRFKKTLFYYFSEERNSSFIKNEQQIFKEISPFQDQYNVYDYLHLDDRLNHIENTIYFIIDQQIYPIEINFQSTKNLSEIAKDEEDILLADSTKMSVITDYEIKNYAVISIHYQLEKEIITKISYAKDVKIRYYTPPEMITLKLSNHKIKTFKALAESVVSHKN</sequence>
<dbReference type="Proteomes" id="UP000611723">
    <property type="component" value="Unassembled WGS sequence"/>
</dbReference>
<comment type="caution">
    <text evidence="1">The sequence shown here is derived from an EMBL/GenBank/DDBJ whole genome shotgun (WGS) entry which is preliminary data.</text>
</comment>
<accession>A0A934WYG5</accession>
<name>A0A934WYG5_9BACT</name>
<dbReference type="EMBL" id="JAEQBW010000004">
    <property type="protein sequence ID" value="MBK6265484.1"/>
    <property type="molecule type" value="Genomic_DNA"/>
</dbReference>
<keyword evidence="2" id="KW-1185">Reference proteome</keyword>